<dbReference type="Proteomes" id="UP000053766">
    <property type="component" value="Unassembled WGS sequence"/>
</dbReference>
<dbReference type="OrthoDB" id="5805078at2759"/>
<evidence type="ECO:0000313" key="2">
    <source>
        <dbReference type="Proteomes" id="UP000053766"/>
    </source>
</evidence>
<protein>
    <submittedName>
        <fullName evidence="1">Uncharacterized protein</fullName>
    </submittedName>
</protein>
<name>A0A0D8XYY8_DICVI</name>
<gene>
    <name evidence="1" type="ORF">DICVIV_06322</name>
</gene>
<proteinExistence type="predicted"/>
<dbReference type="EMBL" id="KN716301">
    <property type="protein sequence ID" value="KJH47571.1"/>
    <property type="molecule type" value="Genomic_DNA"/>
</dbReference>
<reference evidence="2" key="2">
    <citation type="journal article" date="2016" name="Sci. Rep.">
        <title>Dictyocaulus viviparus genome, variome and transcriptome elucidate lungworm biology and support future intervention.</title>
        <authorList>
            <person name="McNulty S.N."/>
            <person name="Strube C."/>
            <person name="Rosa B.A."/>
            <person name="Martin J.C."/>
            <person name="Tyagi R."/>
            <person name="Choi Y.J."/>
            <person name="Wang Q."/>
            <person name="Hallsworth Pepin K."/>
            <person name="Zhang X."/>
            <person name="Ozersky P."/>
            <person name="Wilson R.K."/>
            <person name="Sternberg P.W."/>
            <person name="Gasser R.B."/>
            <person name="Mitreva M."/>
        </authorList>
    </citation>
    <scope>NUCLEOTIDE SEQUENCE [LARGE SCALE GENOMIC DNA]</scope>
    <source>
        <strain evidence="2">HannoverDv2000</strain>
    </source>
</reference>
<dbReference type="STRING" id="29172.A0A0D8XYY8"/>
<keyword evidence="2" id="KW-1185">Reference proteome</keyword>
<evidence type="ECO:0000313" key="1">
    <source>
        <dbReference type="EMBL" id="KJH47571.1"/>
    </source>
</evidence>
<dbReference type="AlphaFoldDB" id="A0A0D8XYY8"/>
<sequence>MYHVIIGKVYHLKSGIIKSSALKAYVTNVNELYSNPLIEQCTKTKLMNDNYGREEMEKLTDDPKVTEKCDHEQLVTRLRDAATKITEWSYSAERENSNARNKEVTLAEMSAMYRLKTLISISAGLVDVIIRAKTWTKENVMVMLYKIFRNQLRLSLQSPQTYQF</sequence>
<reference evidence="1 2" key="1">
    <citation type="submission" date="2013-11" db="EMBL/GenBank/DDBJ databases">
        <title>Draft genome of the bovine lungworm Dictyocaulus viviparus.</title>
        <authorList>
            <person name="Mitreva M."/>
        </authorList>
    </citation>
    <scope>NUCLEOTIDE SEQUENCE [LARGE SCALE GENOMIC DNA]</scope>
    <source>
        <strain evidence="1 2">HannoverDv2000</strain>
    </source>
</reference>
<organism evidence="1 2">
    <name type="scientific">Dictyocaulus viviparus</name>
    <name type="common">Bovine lungworm</name>
    <dbReference type="NCBI Taxonomy" id="29172"/>
    <lineage>
        <taxon>Eukaryota</taxon>
        <taxon>Metazoa</taxon>
        <taxon>Ecdysozoa</taxon>
        <taxon>Nematoda</taxon>
        <taxon>Chromadorea</taxon>
        <taxon>Rhabditida</taxon>
        <taxon>Rhabditina</taxon>
        <taxon>Rhabditomorpha</taxon>
        <taxon>Strongyloidea</taxon>
        <taxon>Metastrongylidae</taxon>
        <taxon>Dictyocaulus</taxon>
    </lineage>
</organism>
<accession>A0A0D8XYY8</accession>